<evidence type="ECO:0000259" key="7">
    <source>
        <dbReference type="Pfam" id="PF13505"/>
    </source>
</evidence>
<keyword evidence="2 6" id="KW-0732">Signal</keyword>
<proteinExistence type="inferred from homology"/>
<evidence type="ECO:0000256" key="3">
    <source>
        <dbReference type="ARBA" id="ARBA00023136"/>
    </source>
</evidence>
<sequence>MKIHAGLLMTTALIAMSAGTARAENVTTETAPAGTAYADATDWSGIYAGLHVGFADGAATQGEQWVPGFEAGFELDGLLAGGQVGALAQFGNFVLGVQGDVSGAGLSGNYDFGFGPFPNISMEVNWLASLTARGGVAFDSVLLYGLAGLAVADTAIKYPGGSADPTYTGYTAGAGVALKLNANWSVFGEYAYYGLGEQEFDGDTYDLSLSSGKVGLNYKF</sequence>
<name>A0A380WHE8_AMIAI</name>
<evidence type="ECO:0000256" key="1">
    <source>
        <dbReference type="ARBA" id="ARBA00004442"/>
    </source>
</evidence>
<dbReference type="OrthoDB" id="9815357at2"/>
<feature type="chain" id="PRO_5016854893" evidence="6">
    <location>
        <begin position="24"/>
        <end position="220"/>
    </location>
</feature>
<dbReference type="EMBL" id="UFSM01000001">
    <property type="protein sequence ID" value="SUU88407.1"/>
    <property type="molecule type" value="Genomic_DNA"/>
</dbReference>
<comment type="subcellular location">
    <subcellularLocation>
        <location evidence="1">Cell outer membrane</location>
    </subcellularLocation>
</comment>
<dbReference type="AlphaFoldDB" id="A0A380WHE8"/>
<evidence type="ECO:0000313" key="8">
    <source>
        <dbReference type="EMBL" id="SUU88407.1"/>
    </source>
</evidence>
<evidence type="ECO:0000256" key="5">
    <source>
        <dbReference type="ARBA" id="ARBA00038306"/>
    </source>
</evidence>
<dbReference type="Pfam" id="PF13505">
    <property type="entry name" value="OMP_b-brl"/>
    <property type="match status" value="1"/>
</dbReference>
<keyword evidence="4" id="KW-0998">Cell outer membrane</keyword>
<protein>
    <submittedName>
        <fullName evidence="8">Opacity protein and related surface antigens</fullName>
    </submittedName>
</protein>
<comment type="similarity">
    <text evidence="5">Belongs to the Omp25/RopB family.</text>
</comment>
<dbReference type="Gene3D" id="2.40.160.20">
    <property type="match status" value="1"/>
</dbReference>
<dbReference type="InterPro" id="IPR011250">
    <property type="entry name" value="OMP/PagP_B-barrel"/>
</dbReference>
<dbReference type="PANTHER" id="PTHR34001">
    <property type="entry name" value="BLL7405 PROTEIN"/>
    <property type="match status" value="1"/>
</dbReference>
<reference evidence="8 9" key="1">
    <citation type="submission" date="2018-06" db="EMBL/GenBank/DDBJ databases">
        <authorList>
            <consortium name="Pathogen Informatics"/>
            <person name="Doyle S."/>
        </authorList>
    </citation>
    <scope>NUCLEOTIDE SEQUENCE [LARGE SCALE GENOMIC DNA]</scope>
    <source>
        <strain evidence="8 9">NCTC10684</strain>
    </source>
</reference>
<evidence type="ECO:0000313" key="9">
    <source>
        <dbReference type="Proteomes" id="UP000254701"/>
    </source>
</evidence>
<feature type="signal peptide" evidence="6">
    <location>
        <begin position="1"/>
        <end position="23"/>
    </location>
</feature>
<dbReference type="RefSeq" id="WP_115730745.1">
    <property type="nucleotide sequence ID" value="NZ_SLZO01000021.1"/>
</dbReference>
<feature type="domain" description="Outer membrane protein beta-barrel" evidence="7">
    <location>
        <begin position="36"/>
        <end position="220"/>
    </location>
</feature>
<gene>
    <name evidence="8" type="ORF">NCTC10684_01631</name>
</gene>
<dbReference type="PANTHER" id="PTHR34001:SF3">
    <property type="entry name" value="BLL7405 PROTEIN"/>
    <property type="match status" value="1"/>
</dbReference>
<dbReference type="SUPFAM" id="SSF56925">
    <property type="entry name" value="OMPA-like"/>
    <property type="match status" value="1"/>
</dbReference>
<accession>A0A380WHE8</accession>
<evidence type="ECO:0000256" key="2">
    <source>
        <dbReference type="ARBA" id="ARBA00022729"/>
    </source>
</evidence>
<dbReference type="InterPro" id="IPR051692">
    <property type="entry name" value="OMP-like"/>
</dbReference>
<dbReference type="Proteomes" id="UP000254701">
    <property type="component" value="Unassembled WGS sequence"/>
</dbReference>
<keyword evidence="3" id="KW-0472">Membrane</keyword>
<dbReference type="GO" id="GO:0009279">
    <property type="term" value="C:cell outer membrane"/>
    <property type="evidence" value="ECO:0007669"/>
    <property type="project" value="UniProtKB-SubCell"/>
</dbReference>
<evidence type="ECO:0000256" key="4">
    <source>
        <dbReference type="ARBA" id="ARBA00023237"/>
    </source>
</evidence>
<organism evidence="8 9">
    <name type="scientific">Aminobacter aminovorans</name>
    <name type="common">Chelatobacter heintzii</name>
    <dbReference type="NCBI Taxonomy" id="83263"/>
    <lineage>
        <taxon>Bacteria</taxon>
        <taxon>Pseudomonadati</taxon>
        <taxon>Pseudomonadota</taxon>
        <taxon>Alphaproteobacteria</taxon>
        <taxon>Hyphomicrobiales</taxon>
        <taxon>Phyllobacteriaceae</taxon>
        <taxon>Aminobacter</taxon>
    </lineage>
</organism>
<dbReference type="InterPro" id="IPR027385">
    <property type="entry name" value="Beta-barrel_OMP"/>
</dbReference>
<evidence type="ECO:0000256" key="6">
    <source>
        <dbReference type="SAM" id="SignalP"/>
    </source>
</evidence>